<organism evidence="3 4">
    <name type="scientific">SAR86 cluster bacterium</name>
    <dbReference type="NCBI Taxonomy" id="2030880"/>
    <lineage>
        <taxon>Bacteria</taxon>
        <taxon>Pseudomonadati</taxon>
        <taxon>Pseudomonadota</taxon>
        <taxon>Gammaproteobacteria</taxon>
        <taxon>SAR86 cluster</taxon>
    </lineage>
</organism>
<dbReference type="PANTHER" id="PTHR28008:SF1">
    <property type="entry name" value="DOMAIN PROTEIN, PUTATIVE (AFU_ORTHOLOGUE AFUA_3G10980)-RELATED"/>
    <property type="match status" value="1"/>
</dbReference>
<accession>A0A838XUF1</accession>
<keyword evidence="1" id="KW-0472">Membrane</keyword>
<evidence type="ECO:0000313" key="4">
    <source>
        <dbReference type="Proteomes" id="UP000551848"/>
    </source>
</evidence>
<dbReference type="InterPro" id="IPR006976">
    <property type="entry name" value="VanZ-like"/>
</dbReference>
<evidence type="ECO:0000313" key="3">
    <source>
        <dbReference type="EMBL" id="MBA4692224.1"/>
    </source>
</evidence>
<comment type="caution">
    <text evidence="3">The sequence shown here is derived from an EMBL/GenBank/DDBJ whole genome shotgun (WGS) entry which is preliminary data.</text>
</comment>
<reference evidence="3 4" key="1">
    <citation type="submission" date="2020-06" db="EMBL/GenBank/DDBJ databases">
        <title>Dysbiosis in marine aquaculture revealed through microbiome analysis: reverse ecology for environmental sustainability.</title>
        <authorList>
            <person name="Haro-Moreno J.M."/>
            <person name="Coutinho F.H."/>
            <person name="Zaragoza-Solas A."/>
            <person name="Picazo A."/>
            <person name="Almagro-Moreno S."/>
            <person name="Lopez-Perez M."/>
        </authorList>
    </citation>
    <scope>NUCLEOTIDE SEQUENCE [LARGE SCALE GENOMIC DNA]</scope>
    <source>
        <strain evidence="3">MCMED-G41</strain>
    </source>
</reference>
<evidence type="ECO:0000259" key="2">
    <source>
        <dbReference type="Pfam" id="PF04892"/>
    </source>
</evidence>
<feature type="transmembrane region" description="Helical" evidence="1">
    <location>
        <begin position="39"/>
        <end position="58"/>
    </location>
</feature>
<sequence length="116" mass="13594">MRIVQFSFKIILLISVTIITTLSIHEVNLESSPNFLDKALHFLCFTYLTLITWLSRILSKDLHVYVIVLAYGILIEIVQRFLPYRSFEYLDIFADFVGIIAGLMIIKIFKNLYPKY</sequence>
<dbReference type="Pfam" id="PF04892">
    <property type="entry name" value="VanZ"/>
    <property type="match status" value="1"/>
</dbReference>
<feature type="domain" description="VanZ-like" evidence="2">
    <location>
        <begin position="21"/>
        <end position="109"/>
    </location>
</feature>
<gene>
    <name evidence="3" type="primary">vanZ</name>
    <name evidence="3" type="ORF">H2072_00590</name>
</gene>
<protein>
    <submittedName>
        <fullName evidence="3">VanZ family protein</fullName>
    </submittedName>
</protein>
<dbReference type="Proteomes" id="UP000551848">
    <property type="component" value="Unassembled WGS sequence"/>
</dbReference>
<proteinExistence type="predicted"/>
<evidence type="ECO:0000256" key="1">
    <source>
        <dbReference type="SAM" id="Phobius"/>
    </source>
</evidence>
<keyword evidence="1" id="KW-1133">Transmembrane helix</keyword>
<dbReference type="EMBL" id="JACETL010000002">
    <property type="protein sequence ID" value="MBA4692224.1"/>
    <property type="molecule type" value="Genomic_DNA"/>
</dbReference>
<dbReference type="NCBIfam" id="NF037970">
    <property type="entry name" value="vanZ_1"/>
    <property type="match status" value="1"/>
</dbReference>
<dbReference type="PANTHER" id="PTHR28008">
    <property type="entry name" value="DOMAIN PROTEIN, PUTATIVE (AFU_ORTHOLOGUE AFUA_3G10980)-RELATED"/>
    <property type="match status" value="1"/>
</dbReference>
<name>A0A838XUF1_9GAMM</name>
<dbReference type="AlphaFoldDB" id="A0A838XUF1"/>
<keyword evidence="1" id="KW-0812">Transmembrane</keyword>
<feature type="transmembrane region" description="Helical" evidence="1">
    <location>
        <begin position="64"/>
        <end position="82"/>
    </location>
</feature>
<feature type="transmembrane region" description="Helical" evidence="1">
    <location>
        <begin position="89"/>
        <end position="109"/>
    </location>
</feature>
<feature type="transmembrane region" description="Helical" evidence="1">
    <location>
        <begin position="6"/>
        <end position="27"/>
    </location>
</feature>